<dbReference type="Gene3D" id="1.10.10.200">
    <property type="match status" value="1"/>
</dbReference>
<keyword evidence="6" id="KW-1185">Reference proteome</keyword>
<dbReference type="PANTHER" id="PTHR12532:SF0">
    <property type="entry name" value="TRANSLATIONAL ACTIVATOR OF CYTOCHROME C OXIDASE 1"/>
    <property type="match status" value="1"/>
</dbReference>
<dbReference type="InterPro" id="IPR049083">
    <property type="entry name" value="TACO1_YebC_N"/>
</dbReference>
<dbReference type="FunFam" id="1.10.10.200:FF:000002">
    <property type="entry name" value="Probable transcriptional regulatory protein CLM62_37755"/>
    <property type="match status" value="1"/>
</dbReference>
<organism evidence="5 6">
    <name type="scientific">Ramazzottius varieornatus</name>
    <name type="common">Water bear</name>
    <name type="synonym">Tardigrade</name>
    <dbReference type="NCBI Taxonomy" id="947166"/>
    <lineage>
        <taxon>Eukaryota</taxon>
        <taxon>Metazoa</taxon>
        <taxon>Ecdysozoa</taxon>
        <taxon>Tardigrada</taxon>
        <taxon>Eutardigrada</taxon>
        <taxon>Parachela</taxon>
        <taxon>Hypsibioidea</taxon>
        <taxon>Ramazzottiidae</taxon>
        <taxon>Ramazzottius</taxon>
    </lineage>
</organism>
<dbReference type="Pfam" id="PF20772">
    <property type="entry name" value="TACO1_YebC_N"/>
    <property type="match status" value="1"/>
</dbReference>
<evidence type="ECO:0000256" key="2">
    <source>
        <dbReference type="ARBA" id="ARBA00008724"/>
    </source>
</evidence>
<feature type="domain" description="TACO1/YebC-like second and third" evidence="3">
    <location>
        <begin position="135"/>
        <end position="294"/>
    </location>
</feature>
<proteinExistence type="inferred from homology"/>
<dbReference type="Gene3D" id="3.30.70.980">
    <property type="match status" value="2"/>
</dbReference>
<dbReference type="EMBL" id="BDGG01000001">
    <property type="protein sequence ID" value="GAU87237.1"/>
    <property type="molecule type" value="Genomic_DNA"/>
</dbReference>
<dbReference type="PANTHER" id="PTHR12532">
    <property type="entry name" value="TRANSLATIONAL ACTIVATOR OF CYTOCHROME C OXIDASE 1"/>
    <property type="match status" value="1"/>
</dbReference>
<dbReference type="InterPro" id="IPR029072">
    <property type="entry name" value="YebC-like"/>
</dbReference>
<evidence type="ECO:0000313" key="5">
    <source>
        <dbReference type="EMBL" id="GAU87237.1"/>
    </source>
</evidence>
<evidence type="ECO:0000313" key="6">
    <source>
        <dbReference type="Proteomes" id="UP000186922"/>
    </source>
</evidence>
<feature type="domain" description="TACO1/YebC-like N-terminal" evidence="4">
    <location>
        <begin position="59"/>
        <end position="130"/>
    </location>
</feature>
<name>A0A1D1UJ28_RAMVA</name>
<dbReference type="GO" id="GO:0005739">
    <property type="term" value="C:mitochondrion"/>
    <property type="evidence" value="ECO:0007669"/>
    <property type="project" value="UniProtKB-SubCell"/>
</dbReference>
<comment type="similarity">
    <text evidence="2">Belongs to the TACO1 family.</text>
</comment>
<dbReference type="Pfam" id="PF01709">
    <property type="entry name" value="Transcrip_reg"/>
    <property type="match status" value="1"/>
</dbReference>
<evidence type="ECO:0000256" key="1">
    <source>
        <dbReference type="ARBA" id="ARBA00004173"/>
    </source>
</evidence>
<dbReference type="SUPFAM" id="SSF75625">
    <property type="entry name" value="YebC-like"/>
    <property type="match status" value="1"/>
</dbReference>
<dbReference type="HAMAP" id="MF_00693">
    <property type="entry name" value="Transcrip_reg_TACO1"/>
    <property type="match status" value="1"/>
</dbReference>
<gene>
    <name evidence="5" type="primary">RvY_00121-1</name>
    <name evidence="5" type="synonym">RvY_00121.1</name>
    <name evidence="5" type="ORF">RvY_00121</name>
</gene>
<dbReference type="STRING" id="947166.A0A1D1UJ28"/>
<comment type="subcellular location">
    <subcellularLocation>
        <location evidence="1">Mitochondrion</location>
    </subcellularLocation>
</comment>
<accession>A0A1D1UJ28</accession>
<protein>
    <submittedName>
        <fullName evidence="5">Uncharacterized protein</fullName>
    </submittedName>
</protein>
<evidence type="ECO:0000259" key="4">
    <source>
        <dbReference type="Pfam" id="PF20772"/>
    </source>
</evidence>
<dbReference type="OrthoDB" id="2017544at2759"/>
<dbReference type="InterPro" id="IPR026564">
    <property type="entry name" value="Transcrip_reg_TACO1-like_dom3"/>
</dbReference>
<dbReference type="Proteomes" id="UP000186922">
    <property type="component" value="Unassembled WGS sequence"/>
</dbReference>
<comment type="caution">
    <text evidence="5">The sequence shown here is derived from an EMBL/GenBank/DDBJ whole genome shotgun (WGS) entry which is preliminary data.</text>
</comment>
<evidence type="ECO:0000259" key="3">
    <source>
        <dbReference type="Pfam" id="PF01709"/>
    </source>
</evidence>
<reference evidence="5 6" key="1">
    <citation type="journal article" date="2016" name="Nat. Commun.">
        <title>Extremotolerant tardigrade genome and improved radiotolerance of human cultured cells by tardigrade-unique protein.</title>
        <authorList>
            <person name="Hashimoto T."/>
            <person name="Horikawa D.D."/>
            <person name="Saito Y."/>
            <person name="Kuwahara H."/>
            <person name="Kozuka-Hata H."/>
            <person name="Shin-I T."/>
            <person name="Minakuchi Y."/>
            <person name="Ohishi K."/>
            <person name="Motoyama A."/>
            <person name="Aizu T."/>
            <person name="Enomoto A."/>
            <person name="Kondo K."/>
            <person name="Tanaka S."/>
            <person name="Hara Y."/>
            <person name="Koshikawa S."/>
            <person name="Sagara H."/>
            <person name="Miura T."/>
            <person name="Yokobori S."/>
            <person name="Miyagawa K."/>
            <person name="Suzuki Y."/>
            <person name="Kubo T."/>
            <person name="Oyama M."/>
            <person name="Kohara Y."/>
            <person name="Fujiyama A."/>
            <person name="Arakawa K."/>
            <person name="Katayama T."/>
            <person name="Toyoda A."/>
            <person name="Kunieda T."/>
        </authorList>
    </citation>
    <scope>NUCLEOTIDE SEQUENCE [LARGE SCALE GENOMIC DNA]</scope>
    <source>
        <strain evidence="5 6">YOKOZUNA-1</strain>
    </source>
</reference>
<dbReference type="InterPro" id="IPR002876">
    <property type="entry name" value="Transcrip_reg_TACO1-like"/>
</dbReference>
<dbReference type="AlphaFoldDB" id="A0A1D1UJ28"/>
<dbReference type="InterPro" id="IPR017856">
    <property type="entry name" value="Integrase-like_N"/>
</dbReference>
<sequence length="297" mass="32840">MFRRRASSLLSPWIRTMKESQISSPEVVSCLSRQLSSFPFSRSSMRFYSFSSSLWKGHSHWQNIQATKGKNDFERSLVMASISRQLRFAVRKNGSADPKKNSDLAKIMEEAKKLNLPNDSIERVIAKMVGKKIELLTMEAKGPGGALMILEVMTDNPKRTQGELRGILNRNMGAMVDGGGIMFNFDHKTVVTAVHDKGEDVEVDVDKAEEAAIEAGAEEILGGAAPGIVRFVCDPMEASKVAKALEKLGYSVTSSESEYFPKMPVELPPEAAIQMAKLKGKIEDHADFHNLFLNCVV</sequence>
<dbReference type="InterPro" id="IPR048300">
    <property type="entry name" value="TACO1_YebC-like_2nd/3rd_dom"/>
</dbReference>